<proteinExistence type="predicted"/>
<accession>A0A6J4LWI8</accession>
<evidence type="ECO:0000313" key="1">
    <source>
        <dbReference type="EMBL" id="CAA9343439.1"/>
    </source>
</evidence>
<dbReference type="Pfam" id="PF12643">
    <property type="entry name" value="MazG-like"/>
    <property type="match status" value="1"/>
</dbReference>
<sequence>FVAEREWEKFHSPKNLAMALSVEVSEVVEHFQWLTQEQSRNLPPEKVREVAQEIGDVMIYFVELSDQLGIDPVEVATEKVRANAGKYPADLVRGKAAKYTEYPQAEQR</sequence>
<protein>
    <recommendedName>
        <fullName evidence="2">Nucleotide pyrophosphohydrolase</fullName>
    </recommendedName>
</protein>
<gene>
    <name evidence="1" type="ORF">AVDCRST_MAG93-6765</name>
</gene>
<dbReference type="InterPro" id="IPR025984">
    <property type="entry name" value="DCTPP"/>
</dbReference>
<dbReference type="GO" id="GO:0009143">
    <property type="term" value="P:nucleoside triphosphate catabolic process"/>
    <property type="evidence" value="ECO:0007669"/>
    <property type="project" value="InterPro"/>
</dbReference>
<name>A0A6J4LWI8_9CHLR</name>
<organism evidence="1">
    <name type="scientific">uncultured Chloroflexia bacterium</name>
    <dbReference type="NCBI Taxonomy" id="1672391"/>
    <lineage>
        <taxon>Bacteria</taxon>
        <taxon>Bacillati</taxon>
        <taxon>Chloroflexota</taxon>
        <taxon>Chloroflexia</taxon>
        <taxon>environmental samples</taxon>
    </lineage>
</organism>
<dbReference type="InterPro" id="IPR052555">
    <property type="entry name" value="dCTP_Pyrophosphatase"/>
</dbReference>
<dbReference type="PIRSF" id="PIRSF029826">
    <property type="entry name" value="UCP029826_pph"/>
    <property type="match status" value="1"/>
</dbReference>
<feature type="non-terminal residue" evidence="1">
    <location>
        <position position="1"/>
    </location>
</feature>
<dbReference type="AlphaFoldDB" id="A0A6J4LWI8"/>
<dbReference type="EMBL" id="CADCTR010002281">
    <property type="protein sequence ID" value="CAA9343439.1"/>
    <property type="molecule type" value="Genomic_DNA"/>
</dbReference>
<reference evidence="1" key="1">
    <citation type="submission" date="2020-02" db="EMBL/GenBank/DDBJ databases">
        <authorList>
            <person name="Meier V. D."/>
        </authorList>
    </citation>
    <scope>NUCLEOTIDE SEQUENCE</scope>
    <source>
        <strain evidence="1">AVDCRST_MAG93</strain>
    </source>
</reference>
<dbReference type="PANTHER" id="PTHR46523">
    <property type="entry name" value="DCTP PYROPHOSPHATASE 1"/>
    <property type="match status" value="1"/>
</dbReference>
<dbReference type="GO" id="GO:0047429">
    <property type="term" value="F:nucleoside triphosphate diphosphatase activity"/>
    <property type="evidence" value="ECO:0007669"/>
    <property type="project" value="InterPro"/>
</dbReference>
<dbReference type="CDD" id="cd11537">
    <property type="entry name" value="NTP-PPase_RS21-C6_like"/>
    <property type="match status" value="1"/>
</dbReference>
<dbReference type="Gene3D" id="1.10.287.1080">
    <property type="entry name" value="MazG-like"/>
    <property type="match status" value="1"/>
</dbReference>
<evidence type="ECO:0008006" key="2">
    <source>
        <dbReference type="Google" id="ProtNLM"/>
    </source>
</evidence>
<dbReference type="PANTHER" id="PTHR46523:SF1">
    <property type="entry name" value="DCTP PYROPHOSPHATASE 1"/>
    <property type="match status" value="1"/>
</dbReference>
<dbReference type="SUPFAM" id="SSF101386">
    <property type="entry name" value="all-alpha NTP pyrophosphatases"/>
    <property type="match status" value="1"/>
</dbReference>